<evidence type="ECO:0000313" key="3">
    <source>
        <dbReference type="EMBL" id="RXF67775.1"/>
    </source>
</evidence>
<feature type="signal peptide" evidence="1">
    <location>
        <begin position="1"/>
        <end position="34"/>
    </location>
</feature>
<reference evidence="3 4" key="1">
    <citation type="submission" date="2018-12" db="EMBL/GenBank/DDBJ databases">
        <title>The Draft Genome Sequence of the Soil Bacterium Pedobacter tournemirensis R1.</title>
        <authorList>
            <person name="He J."/>
        </authorList>
    </citation>
    <scope>NUCLEOTIDE SEQUENCE [LARGE SCALE GENOMIC DNA]</scope>
    <source>
        <strain evidence="3 4">R1</strain>
    </source>
</reference>
<dbReference type="Gene3D" id="2.40.128.110">
    <property type="entry name" value="Lipid/polyisoprenoid-binding, YceI-like"/>
    <property type="match status" value="1"/>
</dbReference>
<organism evidence="3 4">
    <name type="scientific">Arcticibacter tournemirensis</name>
    <dbReference type="NCBI Taxonomy" id="699437"/>
    <lineage>
        <taxon>Bacteria</taxon>
        <taxon>Pseudomonadati</taxon>
        <taxon>Bacteroidota</taxon>
        <taxon>Sphingobacteriia</taxon>
        <taxon>Sphingobacteriales</taxon>
        <taxon>Sphingobacteriaceae</taxon>
        <taxon>Arcticibacter</taxon>
    </lineage>
</organism>
<name>A0A4Q0M4F6_9SPHI</name>
<feature type="domain" description="Lipid/polyisoprenoid-binding YceI-like" evidence="2">
    <location>
        <begin position="45"/>
        <end position="216"/>
    </location>
</feature>
<dbReference type="Pfam" id="PF04264">
    <property type="entry name" value="YceI"/>
    <property type="match status" value="1"/>
</dbReference>
<dbReference type="InterPro" id="IPR007372">
    <property type="entry name" value="Lipid/polyisoprenoid-bd_YceI"/>
</dbReference>
<proteinExistence type="predicted"/>
<dbReference type="PANTHER" id="PTHR34406:SF1">
    <property type="entry name" value="PROTEIN YCEI"/>
    <property type="match status" value="1"/>
</dbReference>
<keyword evidence="1" id="KW-0732">Signal</keyword>
<dbReference type="AlphaFoldDB" id="A0A4Q0M4F6"/>
<comment type="caution">
    <text evidence="3">The sequence shown here is derived from an EMBL/GenBank/DDBJ whole genome shotgun (WGS) entry which is preliminary data.</text>
</comment>
<evidence type="ECO:0000259" key="2">
    <source>
        <dbReference type="SMART" id="SM00867"/>
    </source>
</evidence>
<sequence>MVLQFFNLLIQAYKMKIQHLLLALLATLALSIYAGCKDDQSDAKIYAVNEKSSKIEWKGSAPDHFHVGSFVVQGHLTVDKGGRVNGGDFKIPIASIQNYDLPDEQKEQLLTHLKSPDFFNVAIHPHAEFHITEAGPYQSDGSDAAEDANYLISGSFTMIGQTHQVSFPASITIEGAQLIARASFKLNRLKWGMTSYNDPEEPLYLLPDVEIKLKIMSDTGQDK</sequence>
<dbReference type="EMBL" id="RXOC01000015">
    <property type="protein sequence ID" value="RXF67775.1"/>
    <property type="molecule type" value="Genomic_DNA"/>
</dbReference>
<evidence type="ECO:0000256" key="1">
    <source>
        <dbReference type="SAM" id="SignalP"/>
    </source>
</evidence>
<dbReference type="InterPro" id="IPR036761">
    <property type="entry name" value="TTHA0802/YceI-like_sf"/>
</dbReference>
<accession>A0A4Q0M4F6</accession>
<dbReference type="SUPFAM" id="SSF101874">
    <property type="entry name" value="YceI-like"/>
    <property type="match status" value="1"/>
</dbReference>
<dbReference type="Proteomes" id="UP000290848">
    <property type="component" value="Unassembled WGS sequence"/>
</dbReference>
<dbReference type="SMART" id="SM00867">
    <property type="entry name" value="YceI"/>
    <property type="match status" value="1"/>
</dbReference>
<feature type="chain" id="PRO_5020416053" evidence="1">
    <location>
        <begin position="35"/>
        <end position="223"/>
    </location>
</feature>
<dbReference type="PANTHER" id="PTHR34406">
    <property type="entry name" value="PROTEIN YCEI"/>
    <property type="match status" value="1"/>
</dbReference>
<evidence type="ECO:0000313" key="4">
    <source>
        <dbReference type="Proteomes" id="UP000290848"/>
    </source>
</evidence>
<gene>
    <name evidence="3" type="ORF">EKH83_18300</name>
</gene>
<protein>
    <submittedName>
        <fullName evidence="3">YceI family protein</fullName>
    </submittedName>
</protein>